<dbReference type="EMBL" id="LT670846">
    <property type="protein sequence ID" value="SHK50167.1"/>
    <property type="molecule type" value="Genomic_DNA"/>
</dbReference>
<organism evidence="1 2">
    <name type="scientific">Thermocrinis minervae</name>
    <dbReference type="NCBI Taxonomy" id="381751"/>
    <lineage>
        <taxon>Bacteria</taxon>
        <taxon>Pseudomonadati</taxon>
        <taxon>Aquificota</taxon>
        <taxon>Aquificia</taxon>
        <taxon>Aquificales</taxon>
        <taxon>Aquificaceae</taxon>
        <taxon>Thermocrinis</taxon>
    </lineage>
</organism>
<dbReference type="OrthoDB" id="14757at2"/>
<dbReference type="RefSeq" id="WP_079654339.1">
    <property type="nucleotide sequence ID" value="NZ_LT670846.1"/>
</dbReference>
<name>A0A1M6SZQ7_9AQUI</name>
<gene>
    <name evidence="1" type="ORF">SAMN05444391_1235</name>
</gene>
<proteinExistence type="predicted"/>
<protein>
    <submittedName>
        <fullName evidence="1">Uncharacterized protein</fullName>
    </submittedName>
</protein>
<evidence type="ECO:0000313" key="1">
    <source>
        <dbReference type="EMBL" id="SHK50167.1"/>
    </source>
</evidence>
<keyword evidence="2" id="KW-1185">Reference proteome</keyword>
<accession>A0A1M6SZQ7</accession>
<sequence length="152" mass="18025">MERVYSIEEKVRLIVEEFFDDIKAKEPFYSCLDDYSFRLKAKLSELLTQLMPDYESANRSFDSALLGIYTYLEKRINVANLEDREELERLIKALEETNRVLMSFMYDERIKDKGTLSKVAGSIRDWAEALSVEFKRKFSSFWTKLKSLFGKR</sequence>
<reference evidence="1 2" key="1">
    <citation type="submission" date="2016-11" db="EMBL/GenBank/DDBJ databases">
        <authorList>
            <person name="Jaros S."/>
            <person name="Januszkiewicz K."/>
            <person name="Wedrychowicz H."/>
        </authorList>
    </citation>
    <scope>NUCLEOTIDE SEQUENCE [LARGE SCALE GENOMIC DNA]</scope>
    <source>
        <strain evidence="1 2">DSM 19557</strain>
    </source>
</reference>
<dbReference type="Proteomes" id="UP000189810">
    <property type="component" value="Chromosome I"/>
</dbReference>
<dbReference type="STRING" id="381751.SAMN05444391_1235"/>
<dbReference type="AlphaFoldDB" id="A0A1M6SZQ7"/>
<evidence type="ECO:0000313" key="2">
    <source>
        <dbReference type="Proteomes" id="UP000189810"/>
    </source>
</evidence>